<accession>A0A2S9YQ33</accession>
<evidence type="ECO:0000313" key="1">
    <source>
        <dbReference type="EMBL" id="PRQ07196.1"/>
    </source>
</evidence>
<dbReference type="EMBL" id="PVNL01000057">
    <property type="protein sequence ID" value="PRQ07196.1"/>
    <property type="molecule type" value="Genomic_DNA"/>
</dbReference>
<name>A0A2S9YQ33_9BACT</name>
<sequence>MLAGMPIRPGVDALLKELAVNPDEEPLRVRASQLLARLGRHREAFELLRDRFINLTAHDGPTLPCLCRRCLQPDLGHAHARDMDFARRFVVARGRVLYYWAPLELADDPGLARSVGARLSARLA</sequence>
<reference evidence="1 2" key="1">
    <citation type="submission" date="2018-03" db="EMBL/GenBank/DDBJ databases">
        <title>Draft Genome Sequences of the Obligatory Marine Myxobacteria Enhygromyxa salina SWB007.</title>
        <authorList>
            <person name="Poehlein A."/>
            <person name="Moghaddam J.A."/>
            <person name="Harms H."/>
            <person name="Alanjari M."/>
            <person name="Koenig G.M."/>
            <person name="Daniel R."/>
            <person name="Schaeberle T.F."/>
        </authorList>
    </citation>
    <scope>NUCLEOTIDE SEQUENCE [LARGE SCALE GENOMIC DNA]</scope>
    <source>
        <strain evidence="1 2">SWB007</strain>
    </source>
</reference>
<organism evidence="1 2">
    <name type="scientific">Enhygromyxa salina</name>
    <dbReference type="NCBI Taxonomy" id="215803"/>
    <lineage>
        <taxon>Bacteria</taxon>
        <taxon>Pseudomonadati</taxon>
        <taxon>Myxococcota</taxon>
        <taxon>Polyangia</taxon>
        <taxon>Nannocystales</taxon>
        <taxon>Nannocystaceae</taxon>
        <taxon>Enhygromyxa</taxon>
    </lineage>
</organism>
<gene>
    <name evidence="1" type="ORF">ENSA7_29030</name>
</gene>
<protein>
    <submittedName>
        <fullName evidence="1">Uncharacterized protein</fullName>
    </submittedName>
</protein>
<comment type="caution">
    <text evidence="1">The sequence shown here is derived from an EMBL/GenBank/DDBJ whole genome shotgun (WGS) entry which is preliminary data.</text>
</comment>
<dbReference type="AlphaFoldDB" id="A0A2S9YQ33"/>
<evidence type="ECO:0000313" key="2">
    <source>
        <dbReference type="Proteomes" id="UP000238823"/>
    </source>
</evidence>
<dbReference type="Proteomes" id="UP000238823">
    <property type="component" value="Unassembled WGS sequence"/>
</dbReference>
<proteinExistence type="predicted"/>